<evidence type="ECO:0000256" key="5">
    <source>
        <dbReference type="SAM" id="Phobius"/>
    </source>
</evidence>
<gene>
    <name evidence="7" type="ORF">ASPSYDRAFT_76241</name>
</gene>
<keyword evidence="5" id="KW-0812">Transmembrane</keyword>
<evidence type="ECO:0000313" key="7">
    <source>
        <dbReference type="EMBL" id="OJJ62371.1"/>
    </source>
</evidence>
<evidence type="ECO:0000313" key="8">
    <source>
        <dbReference type="Proteomes" id="UP000184356"/>
    </source>
</evidence>
<feature type="transmembrane region" description="Helical" evidence="5">
    <location>
        <begin position="443"/>
        <end position="462"/>
    </location>
</feature>
<dbReference type="PANTHER" id="PTHR47356">
    <property type="entry name" value="FAD-DEPENDENT MONOOXYGENASE ASQG-RELATED"/>
    <property type="match status" value="1"/>
</dbReference>
<sequence length="470" mass="52195">MSNPAPVIIVGGSIAGLTLAHCLSKLGVDYVILEKRQQIAPQEGASIGILPHGGRILDQLGLFNAIQKDVEPLTTAHISYPDGFTHTNQSPNVILERFGLPLAFLERRRLLQILYGSLPDTSRVLVGKTVVSVDHIWGDSTLSVRTRDGATFHGDLVVGADGVHSRVRREMWRLAELDLPGHITAQEKDGMTVDYACVFGISDSVPSLYPGEQVASLHNGRSFLVFPGKDGRVFWFLLKKLDRRYPYKSAPRWTAADIDEIAESFVSDHIWDGVVFGSLWERREVAGITNLEENVFSTWHWGRIVCIGDSMHKMAPNTGQGANCAIEDAAALANAIHSAIEHDNCPPMAEVQSFLRSFNEVRLPRVREIYNSASVVVRMHARENLALRLVGRYYLPYSGDLPANTASKLIADGVQLSFLAPSLHSGPGWEKYSMERRMAKNPMLRTGLVVLGIVVFLFLLFWTRTRFPLF</sequence>
<keyword evidence="4" id="KW-0560">Oxidoreductase</keyword>
<dbReference type="RefSeq" id="XP_040706177.1">
    <property type="nucleotide sequence ID" value="XM_040850844.1"/>
</dbReference>
<dbReference type="Gene3D" id="3.50.50.60">
    <property type="entry name" value="FAD/NAD(P)-binding domain"/>
    <property type="match status" value="1"/>
</dbReference>
<keyword evidence="5" id="KW-0472">Membrane</keyword>
<dbReference type="PRINTS" id="PR00420">
    <property type="entry name" value="RNGMNOXGNASE"/>
</dbReference>
<dbReference type="PANTHER" id="PTHR47356:SF2">
    <property type="entry name" value="FAD-BINDING DOMAIN-CONTAINING PROTEIN-RELATED"/>
    <property type="match status" value="1"/>
</dbReference>
<accession>A0A1L9TSI8</accession>
<dbReference type="VEuPathDB" id="FungiDB:ASPSYDRAFT_76241"/>
<reference evidence="8" key="1">
    <citation type="journal article" date="2017" name="Genome Biol.">
        <title>Comparative genomics reveals high biological diversity and specific adaptations in the industrially and medically important fungal genus Aspergillus.</title>
        <authorList>
            <person name="de Vries R.P."/>
            <person name="Riley R."/>
            <person name="Wiebenga A."/>
            <person name="Aguilar-Osorio G."/>
            <person name="Amillis S."/>
            <person name="Uchima C.A."/>
            <person name="Anderluh G."/>
            <person name="Asadollahi M."/>
            <person name="Askin M."/>
            <person name="Barry K."/>
            <person name="Battaglia E."/>
            <person name="Bayram O."/>
            <person name="Benocci T."/>
            <person name="Braus-Stromeyer S.A."/>
            <person name="Caldana C."/>
            <person name="Canovas D."/>
            <person name="Cerqueira G.C."/>
            <person name="Chen F."/>
            <person name="Chen W."/>
            <person name="Choi C."/>
            <person name="Clum A."/>
            <person name="Dos Santos R.A."/>
            <person name="Damasio A.R."/>
            <person name="Diallinas G."/>
            <person name="Emri T."/>
            <person name="Fekete E."/>
            <person name="Flipphi M."/>
            <person name="Freyberg S."/>
            <person name="Gallo A."/>
            <person name="Gournas C."/>
            <person name="Habgood R."/>
            <person name="Hainaut M."/>
            <person name="Harispe M.L."/>
            <person name="Henrissat B."/>
            <person name="Hilden K.S."/>
            <person name="Hope R."/>
            <person name="Hossain A."/>
            <person name="Karabika E."/>
            <person name="Karaffa L."/>
            <person name="Karanyi Z."/>
            <person name="Krasevec N."/>
            <person name="Kuo A."/>
            <person name="Kusch H."/>
            <person name="LaButti K."/>
            <person name="Lagendijk E.L."/>
            <person name="Lapidus A."/>
            <person name="Levasseur A."/>
            <person name="Lindquist E."/>
            <person name="Lipzen A."/>
            <person name="Logrieco A.F."/>
            <person name="MacCabe A."/>
            <person name="Maekelae M.R."/>
            <person name="Malavazi I."/>
            <person name="Melin P."/>
            <person name="Meyer V."/>
            <person name="Mielnichuk N."/>
            <person name="Miskei M."/>
            <person name="Molnar A.P."/>
            <person name="Mule G."/>
            <person name="Ngan C.Y."/>
            <person name="Orejas M."/>
            <person name="Orosz E."/>
            <person name="Ouedraogo J.P."/>
            <person name="Overkamp K.M."/>
            <person name="Park H.-S."/>
            <person name="Perrone G."/>
            <person name="Piumi F."/>
            <person name="Punt P.J."/>
            <person name="Ram A.F."/>
            <person name="Ramon A."/>
            <person name="Rauscher S."/>
            <person name="Record E."/>
            <person name="Riano-Pachon D.M."/>
            <person name="Robert V."/>
            <person name="Roehrig J."/>
            <person name="Ruller R."/>
            <person name="Salamov A."/>
            <person name="Salih N.S."/>
            <person name="Samson R.A."/>
            <person name="Sandor E."/>
            <person name="Sanguinetti M."/>
            <person name="Schuetze T."/>
            <person name="Sepcic K."/>
            <person name="Shelest E."/>
            <person name="Sherlock G."/>
            <person name="Sophianopoulou V."/>
            <person name="Squina F.M."/>
            <person name="Sun H."/>
            <person name="Susca A."/>
            <person name="Todd R.B."/>
            <person name="Tsang A."/>
            <person name="Unkles S.E."/>
            <person name="van de Wiele N."/>
            <person name="van Rossen-Uffink D."/>
            <person name="Oliveira J.V."/>
            <person name="Vesth T.C."/>
            <person name="Visser J."/>
            <person name="Yu J.-H."/>
            <person name="Zhou M."/>
            <person name="Andersen M.R."/>
            <person name="Archer D.B."/>
            <person name="Baker S.E."/>
            <person name="Benoit I."/>
            <person name="Brakhage A.A."/>
            <person name="Braus G.H."/>
            <person name="Fischer R."/>
            <person name="Frisvad J.C."/>
            <person name="Goldman G.H."/>
            <person name="Houbraken J."/>
            <person name="Oakley B."/>
            <person name="Pocsi I."/>
            <person name="Scazzocchio C."/>
            <person name="Seiboth B."/>
            <person name="vanKuyk P.A."/>
            <person name="Wortman J."/>
            <person name="Dyer P.S."/>
            <person name="Grigoriev I.V."/>
        </authorList>
    </citation>
    <scope>NUCLEOTIDE SEQUENCE [LARGE SCALE GENOMIC DNA]</scope>
    <source>
        <strain evidence="8">CBS 593.65</strain>
    </source>
</reference>
<evidence type="ECO:0000259" key="6">
    <source>
        <dbReference type="Pfam" id="PF01494"/>
    </source>
</evidence>
<dbReference type="STRING" id="1036612.A0A1L9TSI8"/>
<keyword evidence="2" id="KW-0285">Flavoprotein</keyword>
<keyword evidence="5" id="KW-1133">Transmembrane helix</keyword>
<evidence type="ECO:0000256" key="1">
    <source>
        <dbReference type="ARBA" id="ARBA00007992"/>
    </source>
</evidence>
<organism evidence="7 8">
    <name type="scientific">Aspergillus sydowii CBS 593.65</name>
    <dbReference type="NCBI Taxonomy" id="1036612"/>
    <lineage>
        <taxon>Eukaryota</taxon>
        <taxon>Fungi</taxon>
        <taxon>Dikarya</taxon>
        <taxon>Ascomycota</taxon>
        <taxon>Pezizomycotina</taxon>
        <taxon>Eurotiomycetes</taxon>
        <taxon>Eurotiomycetidae</taxon>
        <taxon>Eurotiales</taxon>
        <taxon>Aspergillaceae</taxon>
        <taxon>Aspergillus</taxon>
        <taxon>Aspergillus subgen. Nidulantes</taxon>
    </lineage>
</organism>
<dbReference type="GeneID" id="63766917"/>
<dbReference type="InterPro" id="IPR002938">
    <property type="entry name" value="FAD-bd"/>
</dbReference>
<evidence type="ECO:0000256" key="4">
    <source>
        <dbReference type="ARBA" id="ARBA00023002"/>
    </source>
</evidence>
<dbReference type="SUPFAM" id="SSF51905">
    <property type="entry name" value="FAD/NAD(P)-binding domain"/>
    <property type="match status" value="1"/>
</dbReference>
<comment type="similarity">
    <text evidence="1">Belongs to the paxM FAD-dependent monooxygenase family.</text>
</comment>
<dbReference type="GO" id="GO:0004497">
    <property type="term" value="F:monooxygenase activity"/>
    <property type="evidence" value="ECO:0007669"/>
    <property type="project" value="InterPro"/>
</dbReference>
<evidence type="ECO:0000256" key="2">
    <source>
        <dbReference type="ARBA" id="ARBA00022630"/>
    </source>
</evidence>
<evidence type="ECO:0000256" key="3">
    <source>
        <dbReference type="ARBA" id="ARBA00022827"/>
    </source>
</evidence>
<keyword evidence="3" id="KW-0274">FAD</keyword>
<dbReference type="EMBL" id="KV878583">
    <property type="protein sequence ID" value="OJJ62371.1"/>
    <property type="molecule type" value="Genomic_DNA"/>
</dbReference>
<dbReference type="OrthoDB" id="10029326at2759"/>
<dbReference type="Pfam" id="PF01494">
    <property type="entry name" value="FAD_binding_3"/>
    <property type="match status" value="1"/>
</dbReference>
<feature type="domain" description="FAD-binding" evidence="6">
    <location>
        <begin position="6"/>
        <end position="341"/>
    </location>
</feature>
<dbReference type="Proteomes" id="UP000184356">
    <property type="component" value="Unassembled WGS sequence"/>
</dbReference>
<keyword evidence="8" id="KW-1185">Reference proteome</keyword>
<dbReference type="AlphaFoldDB" id="A0A1L9TSI8"/>
<dbReference type="InterPro" id="IPR050562">
    <property type="entry name" value="FAD_mOase_fung"/>
</dbReference>
<dbReference type="GO" id="GO:0071949">
    <property type="term" value="F:FAD binding"/>
    <property type="evidence" value="ECO:0007669"/>
    <property type="project" value="InterPro"/>
</dbReference>
<proteinExistence type="inferred from homology"/>
<name>A0A1L9TSI8_9EURO</name>
<protein>
    <recommendedName>
        <fullName evidence="6">FAD-binding domain-containing protein</fullName>
    </recommendedName>
</protein>
<dbReference type="InterPro" id="IPR036188">
    <property type="entry name" value="FAD/NAD-bd_sf"/>
</dbReference>